<organism evidence="2 3">
    <name type="scientific">Nocardia puris</name>
    <dbReference type="NCBI Taxonomy" id="208602"/>
    <lineage>
        <taxon>Bacteria</taxon>
        <taxon>Bacillati</taxon>
        <taxon>Actinomycetota</taxon>
        <taxon>Actinomycetes</taxon>
        <taxon>Mycobacteriales</taxon>
        <taxon>Nocardiaceae</taxon>
        <taxon>Nocardia</taxon>
    </lineage>
</organism>
<dbReference type="GO" id="GO:0071949">
    <property type="term" value="F:FAD binding"/>
    <property type="evidence" value="ECO:0007669"/>
    <property type="project" value="InterPro"/>
</dbReference>
<evidence type="ECO:0000313" key="3">
    <source>
        <dbReference type="Proteomes" id="UP000252586"/>
    </source>
</evidence>
<name>A0A366DKP5_9NOCA</name>
<dbReference type="GO" id="GO:0016491">
    <property type="term" value="F:oxidoreductase activity"/>
    <property type="evidence" value="ECO:0007669"/>
    <property type="project" value="InterPro"/>
</dbReference>
<reference evidence="2 3" key="1">
    <citation type="submission" date="2018-06" db="EMBL/GenBank/DDBJ databases">
        <title>Genomic Encyclopedia of Type Strains, Phase IV (KMG-IV): sequencing the most valuable type-strain genomes for metagenomic binning, comparative biology and taxonomic classification.</title>
        <authorList>
            <person name="Goeker M."/>
        </authorList>
    </citation>
    <scope>NUCLEOTIDE SEQUENCE [LARGE SCALE GENOMIC DNA]</scope>
    <source>
        <strain evidence="2 3">DSM 44599</strain>
    </source>
</reference>
<dbReference type="RefSeq" id="WP_067505816.1">
    <property type="nucleotide sequence ID" value="NZ_QNRE01000005.1"/>
</dbReference>
<dbReference type="Gene3D" id="3.30.465.10">
    <property type="match status" value="1"/>
</dbReference>
<dbReference type="Pfam" id="PF00941">
    <property type="entry name" value="FAD_binding_5"/>
    <property type="match status" value="1"/>
</dbReference>
<comment type="caution">
    <text evidence="2">The sequence shown here is derived from an EMBL/GenBank/DDBJ whole genome shotgun (WGS) entry which is preliminary data.</text>
</comment>
<dbReference type="Proteomes" id="UP000252586">
    <property type="component" value="Unassembled WGS sequence"/>
</dbReference>
<dbReference type="AlphaFoldDB" id="A0A366DKP5"/>
<dbReference type="PANTHER" id="PTHR42659:SF9">
    <property type="entry name" value="XANTHINE DEHYDROGENASE FAD-BINDING SUBUNIT XDHB-RELATED"/>
    <property type="match status" value="1"/>
</dbReference>
<dbReference type="InterPro" id="IPR051312">
    <property type="entry name" value="Diverse_Substr_Oxidored"/>
</dbReference>
<accession>A0A366DKP5</accession>
<gene>
    <name evidence="2" type="ORF">DFR74_10552</name>
</gene>
<dbReference type="EMBL" id="QNRE01000005">
    <property type="protein sequence ID" value="RBO90650.1"/>
    <property type="molecule type" value="Genomic_DNA"/>
</dbReference>
<dbReference type="InterPro" id="IPR016166">
    <property type="entry name" value="FAD-bd_PCMH"/>
</dbReference>
<feature type="domain" description="FAD-binding PCMH-type" evidence="1">
    <location>
        <begin position="1"/>
        <end position="182"/>
    </location>
</feature>
<dbReference type="InterPro" id="IPR036318">
    <property type="entry name" value="FAD-bd_PCMH-like_sf"/>
</dbReference>
<keyword evidence="3" id="KW-1185">Reference proteome</keyword>
<dbReference type="OrthoDB" id="3574189at2"/>
<dbReference type="InterPro" id="IPR016169">
    <property type="entry name" value="FAD-bd_PCMH_sub2"/>
</dbReference>
<dbReference type="PANTHER" id="PTHR42659">
    <property type="entry name" value="XANTHINE DEHYDROGENASE SUBUNIT C-RELATED"/>
    <property type="match status" value="1"/>
</dbReference>
<dbReference type="PROSITE" id="PS51387">
    <property type="entry name" value="FAD_PCMH"/>
    <property type="match status" value="1"/>
</dbReference>
<dbReference type="STRING" id="1210090.GCA_001613185_01630"/>
<evidence type="ECO:0000313" key="2">
    <source>
        <dbReference type="EMBL" id="RBO90650.1"/>
    </source>
</evidence>
<sequence>MDLDTIGEVLVARGRADLARIGGSTGVLAGGTSLFSEPQEHLARLVDITRLGWAPFTRVDDGLEIAATCTLEEFAGAAPGRELGADRRFPEWPGTALFPRACRALLASHKIWRTATVGGNVCLALPAGAVLGALTALDGTALVWTASSERRIPLREFVLGAGVSVLQPGEVLRSVTIPTRSLLARTAFRKIALAPLGRSGAVVMGRTEAGGRTALTITAATARPVVLDLPEPPSDDEVDAAVRAIDPALWFDDPHGAPDWRAHVAGLLAREVAAELRAGGAS</sequence>
<evidence type="ECO:0000259" key="1">
    <source>
        <dbReference type="PROSITE" id="PS51387"/>
    </source>
</evidence>
<protein>
    <submittedName>
        <fullName evidence="2">CO/xanthine dehydrogenase FAD-binding subunit</fullName>
    </submittedName>
</protein>
<dbReference type="InterPro" id="IPR002346">
    <property type="entry name" value="Mopterin_DH_FAD-bd"/>
</dbReference>
<proteinExistence type="predicted"/>
<dbReference type="SUPFAM" id="SSF56176">
    <property type="entry name" value="FAD-binding/transporter-associated domain-like"/>
    <property type="match status" value="1"/>
</dbReference>